<feature type="transmembrane region" description="Helical" evidence="1">
    <location>
        <begin position="269"/>
        <end position="288"/>
    </location>
</feature>
<keyword evidence="1" id="KW-0472">Membrane</keyword>
<keyword evidence="1" id="KW-0812">Transmembrane</keyword>
<evidence type="ECO:0000313" key="2">
    <source>
        <dbReference type="EMBL" id="GMN41642.1"/>
    </source>
</evidence>
<evidence type="ECO:0000313" key="3">
    <source>
        <dbReference type="Proteomes" id="UP001187192"/>
    </source>
</evidence>
<accession>A0AA87ZW61</accession>
<organism evidence="2 3">
    <name type="scientific">Ficus carica</name>
    <name type="common">Common fig</name>
    <dbReference type="NCBI Taxonomy" id="3494"/>
    <lineage>
        <taxon>Eukaryota</taxon>
        <taxon>Viridiplantae</taxon>
        <taxon>Streptophyta</taxon>
        <taxon>Embryophyta</taxon>
        <taxon>Tracheophyta</taxon>
        <taxon>Spermatophyta</taxon>
        <taxon>Magnoliopsida</taxon>
        <taxon>eudicotyledons</taxon>
        <taxon>Gunneridae</taxon>
        <taxon>Pentapetalae</taxon>
        <taxon>rosids</taxon>
        <taxon>fabids</taxon>
        <taxon>Rosales</taxon>
        <taxon>Moraceae</taxon>
        <taxon>Ficeae</taxon>
        <taxon>Ficus</taxon>
    </lineage>
</organism>
<dbReference type="PANTHER" id="PTHR36714">
    <property type="entry name" value="T23E23.1"/>
    <property type="match status" value="1"/>
</dbReference>
<proteinExistence type="predicted"/>
<dbReference type="EMBL" id="BTGU01000013">
    <property type="protein sequence ID" value="GMN41642.1"/>
    <property type="molecule type" value="Genomic_DNA"/>
</dbReference>
<dbReference type="Proteomes" id="UP001187192">
    <property type="component" value="Unassembled WGS sequence"/>
</dbReference>
<feature type="transmembrane region" description="Helical" evidence="1">
    <location>
        <begin position="225"/>
        <end position="248"/>
    </location>
</feature>
<name>A0AA87ZW61_FICCA</name>
<protein>
    <submittedName>
        <fullName evidence="2">Uncharacterized protein</fullName>
    </submittedName>
</protein>
<feature type="transmembrane region" description="Helical" evidence="1">
    <location>
        <begin position="21"/>
        <end position="43"/>
    </location>
</feature>
<keyword evidence="1" id="KW-1133">Transmembrane helix</keyword>
<evidence type="ECO:0000256" key="1">
    <source>
        <dbReference type="SAM" id="Phobius"/>
    </source>
</evidence>
<feature type="transmembrane region" description="Helical" evidence="1">
    <location>
        <begin position="166"/>
        <end position="189"/>
    </location>
</feature>
<feature type="transmembrane region" description="Helical" evidence="1">
    <location>
        <begin position="112"/>
        <end position="135"/>
    </location>
</feature>
<dbReference type="PANTHER" id="PTHR36714:SF7">
    <property type="entry name" value="TRANSMEMBRANE PROTEIN"/>
    <property type="match status" value="1"/>
</dbReference>
<feature type="transmembrane region" description="Helical" evidence="1">
    <location>
        <begin position="300"/>
        <end position="324"/>
    </location>
</feature>
<gene>
    <name evidence="2" type="ORF">TIFTF001_010862</name>
</gene>
<reference evidence="2" key="1">
    <citation type="submission" date="2023-07" db="EMBL/GenBank/DDBJ databases">
        <title>draft genome sequence of fig (Ficus carica).</title>
        <authorList>
            <person name="Takahashi T."/>
            <person name="Nishimura K."/>
        </authorList>
    </citation>
    <scope>NUCLEOTIDE SEQUENCE</scope>
</reference>
<comment type="caution">
    <text evidence="2">The sequence shown here is derived from an EMBL/GenBank/DDBJ whole genome shotgun (WGS) entry which is preliminary data.</text>
</comment>
<keyword evidence="3" id="KW-1185">Reference proteome</keyword>
<dbReference type="AlphaFoldDB" id="A0AA87ZW61"/>
<sequence length="350" mass="39932">MESKKLKSSDILKESLTLFSNNFNFIICTALTSLPLFFFSLYFETSLQTFHFQASELVFRQKDETPEIEFLQPVFNGTPKVVLRYYPRYDNSVWSLPLEIIRKLNKDVSHQLLHLGFLYLVPFHLLELVTVLVIVDSASKIHREGKSLTFNDVFDKKPDIARVGGILVTFGYVVLLSTCTMFGFVWLLITYASALRYYDFDIVLIIRAYSRGSDVFFHLVYGANLLLLLGMYLVWSAIWNLGLVISVLKAGTYGAKALGSSAYLSLRNFHNGVFLMLVFSIWGVGLRLPCLFFGCYKTWGWIVAQSSLFCLGNAIKWVSFVVYFNDCLKRIFGKKVDAEEGKDLRGQSSL</sequence>